<dbReference type="EMBL" id="LWCA01003026">
    <property type="protein sequence ID" value="OAF63609.1"/>
    <property type="molecule type" value="Genomic_DNA"/>
</dbReference>
<gene>
    <name evidence="1" type="ORF">A3Q56_08685</name>
</gene>
<organism evidence="1 2">
    <name type="scientific">Intoshia linei</name>
    <dbReference type="NCBI Taxonomy" id="1819745"/>
    <lineage>
        <taxon>Eukaryota</taxon>
        <taxon>Metazoa</taxon>
        <taxon>Spiralia</taxon>
        <taxon>Lophotrochozoa</taxon>
        <taxon>Mesozoa</taxon>
        <taxon>Orthonectida</taxon>
        <taxon>Rhopaluridae</taxon>
        <taxon>Intoshia</taxon>
    </lineage>
</organism>
<evidence type="ECO:0000313" key="1">
    <source>
        <dbReference type="EMBL" id="OAF63609.1"/>
    </source>
</evidence>
<name>A0A177ANG9_9BILA</name>
<proteinExistence type="predicted"/>
<protein>
    <submittedName>
        <fullName evidence="1">Uncharacterized protein</fullName>
    </submittedName>
</protein>
<dbReference type="Proteomes" id="UP000078046">
    <property type="component" value="Unassembled WGS sequence"/>
</dbReference>
<dbReference type="AlphaFoldDB" id="A0A177ANG9"/>
<accession>A0A177ANG9</accession>
<comment type="caution">
    <text evidence="1">The sequence shown here is derived from an EMBL/GenBank/DDBJ whole genome shotgun (WGS) entry which is preliminary data.</text>
</comment>
<sequence>MNRTVLKRNIQGDRMLVITKSNLNAELRYNLQMHNLERRKMVKKMNSFINSINAISSCLTYKQHEQIRKIVEKKKVKRKMTKRQEKDLKYTFNLSVKPMSSYHRKKNYTNLNQN</sequence>
<evidence type="ECO:0000313" key="2">
    <source>
        <dbReference type="Proteomes" id="UP000078046"/>
    </source>
</evidence>
<keyword evidence="2" id="KW-1185">Reference proteome</keyword>
<feature type="non-terminal residue" evidence="1">
    <location>
        <position position="114"/>
    </location>
</feature>
<reference evidence="1 2" key="1">
    <citation type="submission" date="2016-04" db="EMBL/GenBank/DDBJ databases">
        <title>The genome of Intoshia linei affirms orthonectids as highly simplified spiralians.</title>
        <authorList>
            <person name="Mikhailov K.V."/>
            <person name="Slusarev G.S."/>
            <person name="Nikitin M.A."/>
            <person name="Logacheva M.D."/>
            <person name="Penin A."/>
            <person name="Aleoshin V."/>
            <person name="Panchin Y.V."/>
        </authorList>
    </citation>
    <scope>NUCLEOTIDE SEQUENCE [LARGE SCALE GENOMIC DNA]</scope>
    <source>
        <strain evidence="1">Intl2013</strain>
        <tissue evidence="1">Whole animal</tissue>
    </source>
</reference>